<protein>
    <recommendedName>
        <fullName evidence="4">Transcription factor domain-containing protein</fullName>
    </recommendedName>
</protein>
<keyword evidence="3" id="KW-1185">Reference proteome</keyword>
<evidence type="ECO:0008006" key="4">
    <source>
        <dbReference type="Google" id="ProtNLM"/>
    </source>
</evidence>
<evidence type="ECO:0000256" key="1">
    <source>
        <dbReference type="SAM" id="MobiDB-lite"/>
    </source>
</evidence>
<evidence type="ECO:0000313" key="3">
    <source>
        <dbReference type="Proteomes" id="UP000758155"/>
    </source>
</evidence>
<dbReference type="CDD" id="cd12148">
    <property type="entry name" value="fungal_TF_MHR"/>
    <property type="match status" value="1"/>
</dbReference>
<reference evidence="2" key="1">
    <citation type="submission" date="2019-04" db="EMBL/GenBank/DDBJ databases">
        <title>Sequencing of skin fungus with MAO and IRED activity.</title>
        <authorList>
            <person name="Marsaioli A.J."/>
            <person name="Bonatto J.M.C."/>
            <person name="Reis Junior O."/>
        </authorList>
    </citation>
    <scope>NUCLEOTIDE SEQUENCE</scope>
    <source>
        <strain evidence="2">28M1</strain>
    </source>
</reference>
<feature type="compositionally biased region" description="Basic and acidic residues" evidence="1">
    <location>
        <begin position="63"/>
        <end position="75"/>
    </location>
</feature>
<organism evidence="2 3">
    <name type="scientific">Didymella heteroderae</name>
    <dbReference type="NCBI Taxonomy" id="1769908"/>
    <lineage>
        <taxon>Eukaryota</taxon>
        <taxon>Fungi</taxon>
        <taxon>Dikarya</taxon>
        <taxon>Ascomycota</taxon>
        <taxon>Pezizomycotina</taxon>
        <taxon>Dothideomycetes</taxon>
        <taxon>Pleosporomycetidae</taxon>
        <taxon>Pleosporales</taxon>
        <taxon>Pleosporineae</taxon>
        <taxon>Didymellaceae</taxon>
        <taxon>Didymella</taxon>
    </lineage>
</organism>
<dbReference type="AlphaFoldDB" id="A0A9P4WMR5"/>
<comment type="caution">
    <text evidence="2">The sequence shown here is derived from an EMBL/GenBank/DDBJ whole genome shotgun (WGS) entry which is preliminary data.</text>
</comment>
<dbReference type="Proteomes" id="UP000758155">
    <property type="component" value="Unassembled WGS sequence"/>
</dbReference>
<accession>A0A9P4WMR5</accession>
<feature type="region of interest" description="Disordered" evidence="1">
    <location>
        <begin position="47"/>
        <end position="78"/>
    </location>
</feature>
<dbReference type="InterPro" id="IPR053187">
    <property type="entry name" value="Notoamide_regulator"/>
</dbReference>
<dbReference type="EMBL" id="SWKV01000049">
    <property type="protein sequence ID" value="KAF3036548.1"/>
    <property type="molecule type" value="Genomic_DNA"/>
</dbReference>
<evidence type="ECO:0000313" key="2">
    <source>
        <dbReference type="EMBL" id="KAF3036548.1"/>
    </source>
</evidence>
<sequence length="316" mass="35806">MPRLRTPWDRVLIRGTTGVALTRIRQADNVDEAVNILEVAQALVDSTSSSTGTASTTQAIPNDRSHQDEPNKSTDRLIASSSESPEYIFERDYAEARDQYNEAEVFIDLPALSLPVSRWTQACKDDRLMNHLLTLFWTWDSNVRPSLFRPMFEEDLAIGDAQAFTLEKHAFCSPFLVNALLAVGCLSTTEQITFSDPEDSKSRGRRFADEAERHFENEKDRPSIPLLQGQFAMFVYEGNLGSGAKSVDYFMRAMKTYEALNNAEFLKIQGQGKGEARLRREREGLSWAMWGMYCTEWQARIPSLWVPEADRSTVVA</sequence>
<dbReference type="PANTHER" id="PTHR47256">
    <property type="entry name" value="ZN(II)2CYS6 TRANSCRIPTION FACTOR (EUROFUNG)-RELATED"/>
    <property type="match status" value="1"/>
</dbReference>
<dbReference type="PANTHER" id="PTHR47256:SF3">
    <property type="entry name" value="ZN(II)2CYS6 TRANSCRIPTION FACTOR (EUROFUNG)"/>
    <property type="match status" value="1"/>
</dbReference>
<dbReference type="OrthoDB" id="5595695at2759"/>
<gene>
    <name evidence="2" type="ORF">E8E12_004068</name>
</gene>
<proteinExistence type="predicted"/>
<name>A0A9P4WMR5_9PLEO</name>
<feature type="compositionally biased region" description="Low complexity" evidence="1">
    <location>
        <begin position="47"/>
        <end position="57"/>
    </location>
</feature>